<name>X1A7M3_9ZZZZ</name>
<dbReference type="AlphaFoldDB" id="X1A7M3"/>
<reference evidence="1" key="1">
    <citation type="journal article" date="2014" name="Front. Microbiol.">
        <title>High frequency of phylogenetically diverse reductive dehalogenase-homologous genes in deep subseafloor sedimentary metagenomes.</title>
        <authorList>
            <person name="Kawai M."/>
            <person name="Futagami T."/>
            <person name="Toyoda A."/>
            <person name="Takaki Y."/>
            <person name="Nishi S."/>
            <person name="Hori S."/>
            <person name="Arai W."/>
            <person name="Tsubouchi T."/>
            <person name="Morono Y."/>
            <person name="Uchiyama I."/>
            <person name="Ito T."/>
            <person name="Fujiyama A."/>
            <person name="Inagaki F."/>
            <person name="Takami H."/>
        </authorList>
    </citation>
    <scope>NUCLEOTIDE SEQUENCE</scope>
    <source>
        <strain evidence="1">Expedition CK06-06</strain>
    </source>
</reference>
<gene>
    <name evidence="1" type="ORF">S01H4_35316</name>
</gene>
<protein>
    <submittedName>
        <fullName evidence="1">Uncharacterized protein</fullName>
    </submittedName>
</protein>
<sequence length="127" mass="14193">MAYKIPNLTRFISANPALADVPIGFVKGIPLTPRLALAMLQRGEAVTEVVAVLAAAGMDPIQQDWKLVEDYYIKLLQLPSSPPTIYVIGEEMTLSEALSHIQQRDLIGQQLLRSYQGLTREMARRMR</sequence>
<organism evidence="1">
    <name type="scientific">marine sediment metagenome</name>
    <dbReference type="NCBI Taxonomy" id="412755"/>
    <lineage>
        <taxon>unclassified sequences</taxon>
        <taxon>metagenomes</taxon>
        <taxon>ecological metagenomes</taxon>
    </lineage>
</organism>
<comment type="caution">
    <text evidence="1">The sequence shown here is derived from an EMBL/GenBank/DDBJ whole genome shotgun (WGS) entry which is preliminary data.</text>
</comment>
<proteinExistence type="predicted"/>
<evidence type="ECO:0000313" key="1">
    <source>
        <dbReference type="EMBL" id="GAG77719.1"/>
    </source>
</evidence>
<accession>X1A7M3</accession>
<dbReference type="EMBL" id="BART01018760">
    <property type="protein sequence ID" value="GAG77719.1"/>
    <property type="molecule type" value="Genomic_DNA"/>
</dbReference>